<sequence>MPVGGWAISPASVLDVTSETRRAAQRLADSGNDTIAAVVRGGGGSAIVQAALDDFAARAAPLAHWSSARAQAVADGTESALRAYDQAQVEMADGSDRSQVGSDRFAPRIAW</sequence>
<protein>
    <submittedName>
        <fullName evidence="2">Uncharacterized protein</fullName>
    </submittedName>
</protein>
<evidence type="ECO:0000313" key="3">
    <source>
        <dbReference type="Proteomes" id="UP000561011"/>
    </source>
</evidence>
<dbReference type="InterPro" id="IPR045436">
    <property type="entry name" value="DUF6507"/>
</dbReference>
<gene>
    <name evidence="2" type="ORF">HZZ10_09805</name>
</gene>
<dbReference type="Proteomes" id="UP000561011">
    <property type="component" value="Unassembled WGS sequence"/>
</dbReference>
<dbReference type="RefSeq" id="WP_179913367.1">
    <property type="nucleotide sequence ID" value="NZ_JACBYE010000020.1"/>
</dbReference>
<comment type="caution">
    <text evidence="2">The sequence shown here is derived from an EMBL/GenBank/DDBJ whole genome shotgun (WGS) entry which is preliminary data.</text>
</comment>
<feature type="region of interest" description="Disordered" evidence="1">
    <location>
        <begin position="91"/>
        <end position="111"/>
    </location>
</feature>
<dbReference type="AlphaFoldDB" id="A0A853EVJ2"/>
<evidence type="ECO:0000313" key="2">
    <source>
        <dbReference type="EMBL" id="NYS93814.1"/>
    </source>
</evidence>
<keyword evidence="3" id="KW-1185">Reference proteome</keyword>
<dbReference type="Pfam" id="PF20117">
    <property type="entry name" value="DUF6507"/>
    <property type="match status" value="1"/>
</dbReference>
<dbReference type="EMBL" id="JACBYE010000020">
    <property type="protein sequence ID" value="NYS93814.1"/>
    <property type="molecule type" value="Genomic_DNA"/>
</dbReference>
<accession>A0A853EVJ2</accession>
<name>A0A853EVJ2_9MICO</name>
<organism evidence="2 3">
    <name type="scientific">Sanguibacter inulinus</name>
    <dbReference type="NCBI Taxonomy" id="60922"/>
    <lineage>
        <taxon>Bacteria</taxon>
        <taxon>Bacillati</taxon>
        <taxon>Actinomycetota</taxon>
        <taxon>Actinomycetes</taxon>
        <taxon>Micrococcales</taxon>
        <taxon>Sanguibacteraceae</taxon>
        <taxon>Sanguibacter</taxon>
    </lineage>
</organism>
<proteinExistence type="predicted"/>
<reference evidence="2 3" key="1">
    <citation type="submission" date="2020-07" db="EMBL/GenBank/DDBJ databases">
        <title>MOT database genomes.</title>
        <authorList>
            <person name="Joseph S."/>
            <person name="Aduse-Opoku J."/>
            <person name="Hashim A."/>
            <person name="Wade W."/>
            <person name="Curtis M."/>
        </authorList>
    </citation>
    <scope>NUCLEOTIDE SEQUENCE [LARGE SCALE GENOMIC DNA]</scope>
    <source>
        <strain evidence="2 3">DSM 100099</strain>
    </source>
</reference>
<evidence type="ECO:0000256" key="1">
    <source>
        <dbReference type="SAM" id="MobiDB-lite"/>
    </source>
</evidence>